<evidence type="ECO:0000256" key="2">
    <source>
        <dbReference type="ARBA" id="ARBA00006205"/>
    </source>
</evidence>
<comment type="cofactor">
    <cofactor evidence="1 9">
        <name>Mg(2+)</name>
        <dbReference type="ChEBI" id="CHEBI:18420"/>
    </cofactor>
</comment>
<name>A0A840YJ30_9SPHN</name>
<comment type="miscellaneous">
    <text evidence="9">The a and c carboxylates of cobyrinate are activated for nucleophilic attack via formation of a phosphorylated intermediate by ATP. CbiA catalyzes first the amidation of the c-carboxylate, and then that of the a-carboxylate.</text>
</comment>
<dbReference type="GO" id="GO:0009236">
    <property type="term" value="P:cobalamin biosynthetic process"/>
    <property type="evidence" value="ECO:0007669"/>
    <property type="project" value="UniProtKB-UniRule"/>
</dbReference>
<evidence type="ECO:0000256" key="3">
    <source>
        <dbReference type="ARBA" id="ARBA00022573"/>
    </source>
</evidence>
<feature type="domain" description="CobB/CobQ-like glutamine amidotransferase" evidence="11">
    <location>
        <begin position="245"/>
        <end position="431"/>
    </location>
</feature>
<evidence type="ECO:0000256" key="9">
    <source>
        <dbReference type="HAMAP-Rule" id="MF_00027"/>
    </source>
</evidence>
<evidence type="ECO:0000256" key="8">
    <source>
        <dbReference type="ARBA" id="ARBA00022962"/>
    </source>
</evidence>
<feature type="active site" description="Nucleophile" evidence="9">
    <location>
        <position position="327"/>
    </location>
</feature>
<dbReference type="InterPro" id="IPR027417">
    <property type="entry name" value="P-loop_NTPase"/>
</dbReference>
<dbReference type="HAMAP" id="MF_00027">
    <property type="entry name" value="CobB_CbiA"/>
    <property type="match status" value="1"/>
</dbReference>
<dbReference type="AlphaFoldDB" id="A0A840YJ30"/>
<keyword evidence="5 9" id="KW-0547">Nucleotide-binding</keyword>
<dbReference type="PANTHER" id="PTHR43873">
    <property type="entry name" value="COBYRINATE A,C-DIAMIDE SYNTHASE"/>
    <property type="match status" value="1"/>
</dbReference>
<dbReference type="EC" id="6.3.5.11" evidence="9"/>
<dbReference type="NCBIfam" id="TIGR00379">
    <property type="entry name" value="cobB"/>
    <property type="match status" value="1"/>
</dbReference>
<sequence length="432" mass="44635">MLAPGLIVSAAKSGAGKTVVTTGLQRAFARTGLKVAGAKCGPDYIDPAFHAVATGRPSLNLDGFALELPVLAGLAAHSARDAEVVIGEGAMGLYDGLASPTRSGTTASVATALGWPILLVLDASGAAQSIAAVALGLARMPGAPRIAGVIVNRAASPRHRRMIEAGFAAVDIPIFGMIPADPRMALPSRHLGLVQASETTDLDIRLNRIADVVEAHCDLPAIHAAAGPTIDAPLPSPTVRPPGQRIAVAQDAAFTFMYPHLLQGWRRAGAEIVRFSPLADQPPPAICDACWLPGGYPELHAGTLAGNARFLHGLRDFAATRPVHGECGGYMVLGQTLTDADGAVHPMAGLLPVETSFAARKLHLGYRSAIWSHSVAFAEAGVRSWGHEYHHATICGGEAGDLAAMTDGEGVTLSPAGHRRGLASGTFFHVIA</sequence>
<evidence type="ECO:0000259" key="11">
    <source>
        <dbReference type="Pfam" id="PF07685"/>
    </source>
</evidence>
<dbReference type="InterPro" id="IPR029062">
    <property type="entry name" value="Class_I_gatase-like"/>
</dbReference>
<dbReference type="SUPFAM" id="SSF52540">
    <property type="entry name" value="P-loop containing nucleoside triphosphate hydrolases"/>
    <property type="match status" value="1"/>
</dbReference>
<comment type="pathway">
    <text evidence="9">Cofactor biosynthesis; adenosylcobalamin biosynthesis; cob(II)yrinate a,c-diamide from sirohydrochlorin (anaerobic route): step 10/10.</text>
</comment>
<accession>A0A840YJ30</accession>
<evidence type="ECO:0000256" key="7">
    <source>
        <dbReference type="ARBA" id="ARBA00022842"/>
    </source>
</evidence>
<keyword evidence="4 9" id="KW-0436">Ligase</keyword>
<dbReference type="EMBL" id="JACIJF010000005">
    <property type="protein sequence ID" value="MBB5710938.1"/>
    <property type="molecule type" value="Genomic_DNA"/>
</dbReference>
<dbReference type="GO" id="GO:0042242">
    <property type="term" value="F:cobyrinic acid a,c-diamide synthase activity"/>
    <property type="evidence" value="ECO:0007669"/>
    <property type="project" value="UniProtKB-UniRule"/>
</dbReference>
<comment type="function">
    <text evidence="9">Catalyzes the ATP-dependent amidation of the two carboxylate groups at positions a and c of cobyrinate, using either L-glutamine or ammonia as the nitrogen source.</text>
</comment>
<dbReference type="InterPro" id="IPR011698">
    <property type="entry name" value="GATase_3"/>
</dbReference>
<evidence type="ECO:0000313" key="12">
    <source>
        <dbReference type="EMBL" id="MBB5710938.1"/>
    </source>
</evidence>
<keyword evidence="3 9" id="KW-0169">Cobalamin biosynthesis</keyword>
<evidence type="ECO:0000256" key="1">
    <source>
        <dbReference type="ARBA" id="ARBA00001946"/>
    </source>
</evidence>
<dbReference type="PANTHER" id="PTHR43873:SF1">
    <property type="entry name" value="COBYRINATE A,C-DIAMIDE SYNTHASE"/>
    <property type="match status" value="1"/>
</dbReference>
<feature type="site" description="Increases nucleophilicity of active site Cys" evidence="9">
    <location>
        <position position="429"/>
    </location>
</feature>
<dbReference type="Pfam" id="PF07685">
    <property type="entry name" value="GATase_3"/>
    <property type="match status" value="1"/>
</dbReference>
<protein>
    <recommendedName>
        <fullName evidence="9">Cobyrinate a,c-diamide synthase</fullName>
        <ecNumber evidence="9">6.3.5.11</ecNumber>
    </recommendedName>
    <alternativeName>
        <fullName evidence="9">Cobyrinic acid a,c-diamide synthetase</fullName>
    </alternativeName>
</protein>
<keyword evidence="13" id="KW-1185">Reference proteome</keyword>
<keyword evidence="7 9" id="KW-0460">Magnesium</keyword>
<comment type="catalytic activity">
    <reaction evidence="9">
        <text>cob(II)yrinate + 2 L-glutamine + 2 ATP + 2 H2O = cob(II)yrinate a,c diamide + 2 L-glutamate + 2 ADP + 2 phosphate + 2 H(+)</text>
        <dbReference type="Rhea" id="RHEA:26289"/>
        <dbReference type="ChEBI" id="CHEBI:15377"/>
        <dbReference type="ChEBI" id="CHEBI:15378"/>
        <dbReference type="ChEBI" id="CHEBI:29985"/>
        <dbReference type="ChEBI" id="CHEBI:30616"/>
        <dbReference type="ChEBI" id="CHEBI:43474"/>
        <dbReference type="ChEBI" id="CHEBI:58359"/>
        <dbReference type="ChEBI" id="CHEBI:58537"/>
        <dbReference type="ChEBI" id="CHEBI:58894"/>
        <dbReference type="ChEBI" id="CHEBI:456216"/>
        <dbReference type="EC" id="6.3.5.11"/>
    </reaction>
</comment>
<comment type="caution">
    <text evidence="12">The sequence shown here is derived from an EMBL/GenBank/DDBJ whole genome shotgun (WGS) entry which is preliminary data.</text>
</comment>
<dbReference type="Pfam" id="PF01656">
    <property type="entry name" value="CbiA"/>
    <property type="match status" value="1"/>
</dbReference>
<comment type="similarity">
    <text evidence="9">Belongs to the CobB/CbiA family.</text>
</comment>
<dbReference type="GO" id="GO:0005524">
    <property type="term" value="F:ATP binding"/>
    <property type="evidence" value="ECO:0007669"/>
    <property type="project" value="UniProtKB-UniRule"/>
</dbReference>
<dbReference type="PROSITE" id="PS51274">
    <property type="entry name" value="GATASE_COBBQ"/>
    <property type="match status" value="1"/>
</dbReference>
<comment type="similarity">
    <text evidence="2">Belongs to the CobB/CobQ family. CobQ subfamily.</text>
</comment>
<dbReference type="InterPro" id="IPR004484">
    <property type="entry name" value="CbiA/CobB_synth"/>
</dbReference>
<evidence type="ECO:0000256" key="5">
    <source>
        <dbReference type="ARBA" id="ARBA00022741"/>
    </source>
</evidence>
<dbReference type="Proteomes" id="UP000527143">
    <property type="component" value="Unassembled WGS sequence"/>
</dbReference>
<evidence type="ECO:0000259" key="10">
    <source>
        <dbReference type="Pfam" id="PF01656"/>
    </source>
</evidence>
<comment type="domain">
    <text evidence="9">Comprises of two domains. The C-terminal domain contains the binding site for glutamine and catalyzes the hydrolysis of this substrate to glutamate and ammonia. The N-terminal domain is anticipated to bind ATP and cobyrinate and catalyzes the ultimate synthesis of the diamide product. The ammonia produced via the glutaminase domain is probably translocated to the adjacent domain via a molecular tunnel, where it reacts with an activated intermediate.</text>
</comment>
<feature type="domain" description="CobQ/CobB/MinD/ParA nucleotide binding" evidence="10">
    <location>
        <begin position="7"/>
        <end position="191"/>
    </location>
</feature>
<gene>
    <name evidence="9" type="primary">cbiA</name>
    <name evidence="12" type="ORF">FHT02_002178</name>
</gene>
<dbReference type="Gene3D" id="3.40.50.300">
    <property type="entry name" value="P-loop containing nucleotide triphosphate hydrolases"/>
    <property type="match status" value="1"/>
</dbReference>
<dbReference type="NCBIfam" id="NF002204">
    <property type="entry name" value="PRK01077.1"/>
    <property type="match status" value="1"/>
</dbReference>
<evidence type="ECO:0000256" key="6">
    <source>
        <dbReference type="ARBA" id="ARBA00022840"/>
    </source>
</evidence>
<reference evidence="12 13" key="1">
    <citation type="submission" date="2020-08" db="EMBL/GenBank/DDBJ databases">
        <title>Genomic Encyclopedia of Type Strains, Phase IV (KMG-IV): sequencing the most valuable type-strain genomes for metagenomic binning, comparative biology and taxonomic classification.</title>
        <authorList>
            <person name="Goeker M."/>
        </authorList>
    </citation>
    <scope>NUCLEOTIDE SEQUENCE [LARGE SCALE GENOMIC DNA]</scope>
    <source>
        <strain evidence="12 13">DSM 26736</strain>
    </source>
</reference>
<dbReference type="Gene3D" id="3.40.50.880">
    <property type="match status" value="1"/>
</dbReference>
<organism evidence="12 13">
    <name type="scientific">Sphingomonas xinjiangensis</name>
    <dbReference type="NCBI Taxonomy" id="643568"/>
    <lineage>
        <taxon>Bacteria</taxon>
        <taxon>Pseudomonadati</taxon>
        <taxon>Pseudomonadota</taxon>
        <taxon>Alphaproteobacteria</taxon>
        <taxon>Sphingomonadales</taxon>
        <taxon>Sphingomonadaceae</taxon>
        <taxon>Sphingomonas</taxon>
    </lineage>
</organism>
<keyword evidence="6 9" id="KW-0067">ATP-binding</keyword>
<dbReference type="UniPathway" id="UPA00148">
    <property type="reaction ID" value="UER00231"/>
</dbReference>
<dbReference type="RefSeq" id="WP_184087321.1">
    <property type="nucleotide sequence ID" value="NZ_JACIJF010000005.1"/>
</dbReference>
<evidence type="ECO:0000256" key="4">
    <source>
        <dbReference type="ARBA" id="ARBA00022598"/>
    </source>
</evidence>
<proteinExistence type="inferred from homology"/>
<dbReference type="SUPFAM" id="SSF52317">
    <property type="entry name" value="Class I glutamine amidotransferase-like"/>
    <property type="match status" value="1"/>
</dbReference>
<evidence type="ECO:0000313" key="13">
    <source>
        <dbReference type="Proteomes" id="UP000527143"/>
    </source>
</evidence>
<dbReference type="InterPro" id="IPR002586">
    <property type="entry name" value="CobQ/CobB/MinD/ParA_Nub-bd_dom"/>
</dbReference>
<keyword evidence="8 9" id="KW-0315">Glutamine amidotransferase</keyword>